<dbReference type="RefSeq" id="WP_131924418.1">
    <property type="nucleotide sequence ID" value="NZ_SMAG01000003.1"/>
</dbReference>
<organism evidence="6 7">
    <name type="scientific">Hazenella coriacea</name>
    <dbReference type="NCBI Taxonomy" id="1179467"/>
    <lineage>
        <taxon>Bacteria</taxon>
        <taxon>Bacillati</taxon>
        <taxon>Bacillota</taxon>
        <taxon>Bacilli</taxon>
        <taxon>Bacillales</taxon>
        <taxon>Thermoactinomycetaceae</taxon>
        <taxon>Hazenella</taxon>
    </lineage>
</organism>
<dbReference type="PANTHER" id="PTHR10625:SF10">
    <property type="entry name" value="HISTONE DEACETYLASE HDAC1"/>
    <property type="match status" value="1"/>
</dbReference>
<name>A0A4R3L9Z6_9BACL</name>
<keyword evidence="4" id="KW-0006">Acetoin catabolism</keyword>
<accession>A0A4R3L9Z6</accession>
<dbReference type="SUPFAM" id="SSF52768">
    <property type="entry name" value="Arginase/deacetylase"/>
    <property type="match status" value="1"/>
</dbReference>
<evidence type="ECO:0000256" key="1">
    <source>
        <dbReference type="ARBA" id="ARBA00005101"/>
    </source>
</evidence>
<evidence type="ECO:0000256" key="4">
    <source>
        <dbReference type="ARBA" id="ARBA00022627"/>
    </source>
</evidence>
<dbReference type="GO" id="GO:0004407">
    <property type="term" value="F:histone deacetylase activity"/>
    <property type="evidence" value="ECO:0007669"/>
    <property type="project" value="TreeGrafter"/>
</dbReference>
<evidence type="ECO:0000313" key="7">
    <source>
        <dbReference type="Proteomes" id="UP000294937"/>
    </source>
</evidence>
<dbReference type="EMBL" id="SMAG01000003">
    <property type="protein sequence ID" value="TCS95064.1"/>
    <property type="molecule type" value="Genomic_DNA"/>
</dbReference>
<dbReference type="CDD" id="cd09994">
    <property type="entry name" value="HDAC_AcuC_like"/>
    <property type="match status" value="1"/>
</dbReference>
<dbReference type="PRINTS" id="PR01272">
    <property type="entry name" value="ACUCPROTEIN"/>
</dbReference>
<dbReference type="OrthoDB" id="9808367at2"/>
<reference evidence="6 7" key="1">
    <citation type="submission" date="2019-03" db="EMBL/GenBank/DDBJ databases">
        <title>Genomic Encyclopedia of Type Strains, Phase IV (KMG-IV): sequencing the most valuable type-strain genomes for metagenomic binning, comparative biology and taxonomic classification.</title>
        <authorList>
            <person name="Goeker M."/>
        </authorList>
    </citation>
    <scope>NUCLEOTIDE SEQUENCE [LARGE SCALE GENOMIC DNA]</scope>
    <source>
        <strain evidence="6 7">DSM 45707</strain>
    </source>
</reference>
<dbReference type="InterPro" id="IPR003085">
    <property type="entry name" value="AcuC"/>
</dbReference>
<feature type="domain" description="Histone deacetylase" evidence="5">
    <location>
        <begin position="22"/>
        <end position="319"/>
    </location>
</feature>
<dbReference type="GO" id="GO:0040029">
    <property type="term" value="P:epigenetic regulation of gene expression"/>
    <property type="evidence" value="ECO:0007669"/>
    <property type="project" value="TreeGrafter"/>
</dbReference>
<dbReference type="InterPro" id="IPR000286">
    <property type="entry name" value="HDACs"/>
</dbReference>
<dbReference type="InterPro" id="IPR037138">
    <property type="entry name" value="His_deacetylse_dom_sf"/>
</dbReference>
<evidence type="ECO:0000256" key="3">
    <source>
        <dbReference type="ARBA" id="ARBA00020218"/>
    </source>
</evidence>
<evidence type="ECO:0000259" key="5">
    <source>
        <dbReference type="Pfam" id="PF00850"/>
    </source>
</evidence>
<sequence>MNKTPCFIFSEHLYRYEFHDSHPFHPIRLRMTMDLINRMHLLKKNQIIPPRLATEEELTLIHDPLYIDKLIRAGRGELTHEQMVQIGIDTDDNPHFPDMHEVASYVVGGTLVAMEQVMSNQACHALHLGGGLHHALRGKASGFCLYNDAAVAIAKIRDEYDAKVLYIDTDAHHGDGVQWAFYNDPQVFTISIHETGKYLFPGTGAVYERGEELGFGSNINIPLDAFTEDDSWLYAFEQVIPKVIQEFKPDVIFSQHGCDAHRTDPQTHLAATMNIYRLIPQYLHQWAHQWCEGRWIAVGGGGYDLYRVVPRAWTYLWAEMTDHPLNDEPIPMDWINHWQAQSPVSLPLTFHDPDGTFPPIPRRAEITEFNERIVKRILLFLEGY</sequence>
<dbReference type="GO" id="GO:0045150">
    <property type="term" value="P:acetoin catabolic process"/>
    <property type="evidence" value="ECO:0007669"/>
    <property type="project" value="UniProtKB-UniPathway"/>
</dbReference>
<comment type="caution">
    <text evidence="6">The sequence shown here is derived from an EMBL/GenBank/DDBJ whole genome shotgun (WGS) entry which is preliminary data.</text>
</comment>
<protein>
    <recommendedName>
        <fullName evidence="3">Acetoin utilization protein AcuC</fullName>
    </recommendedName>
</protein>
<dbReference type="InterPro" id="IPR023696">
    <property type="entry name" value="Ureohydrolase_dom_sf"/>
</dbReference>
<gene>
    <name evidence="6" type="ORF">EDD58_103490</name>
</gene>
<dbReference type="Proteomes" id="UP000294937">
    <property type="component" value="Unassembled WGS sequence"/>
</dbReference>
<comment type="similarity">
    <text evidence="2">Belongs to the histone deacetylase family.</text>
</comment>
<dbReference type="Pfam" id="PF00850">
    <property type="entry name" value="Hist_deacetyl"/>
    <property type="match status" value="1"/>
</dbReference>
<evidence type="ECO:0000313" key="6">
    <source>
        <dbReference type="EMBL" id="TCS95064.1"/>
    </source>
</evidence>
<dbReference type="AlphaFoldDB" id="A0A4R3L9Z6"/>
<dbReference type="PANTHER" id="PTHR10625">
    <property type="entry name" value="HISTONE DEACETYLASE HDAC1-RELATED"/>
    <property type="match status" value="1"/>
</dbReference>
<dbReference type="UniPathway" id="UPA00040"/>
<evidence type="ECO:0000256" key="2">
    <source>
        <dbReference type="ARBA" id="ARBA00005947"/>
    </source>
</evidence>
<dbReference type="Gene3D" id="3.40.800.20">
    <property type="entry name" value="Histone deacetylase domain"/>
    <property type="match status" value="1"/>
</dbReference>
<keyword evidence="7" id="KW-1185">Reference proteome</keyword>
<proteinExistence type="inferred from homology"/>
<dbReference type="InterPro" id="IPR023801">
    <property type="entry name" value="His_deacetylse_dom"/>
</dbReference>
<dbReference type="PRINTS" id="PR01270">
    <property type="entry name" value="HDASUPER"/>
</dbReference>
<comment type="pathway">
    <text evidence="1">Ketone degradation; acetoin degradation.</text>
</comment>